<evidence type="ECO:0000313" key="1">
    <source>
        <dbReference type="EMBL" id="WFD38895.1"/>
    </source>
</evidence>
<organism evidence="1 2">
    <name type="scientific">Malassezia japonica</name>
    <dbReference type="NCBI Taxonomy" id="223818"/>
    <lineage>
        <taxon>Eukaryota</taxon>
        <taxon>Fungi</taxon>
        <taxon>Dikarya</taxon>
        <taxon>Basidiomycota</taxon>
        <taxon>Ustilaginomycotina</taxon>
        <taxon>Malasseziomycetes</taxon>
        <taxon>Malasseziales</taxon>
        <taxon>Malasseziaceae</taxon>
        <taxon>Malassezia</taxon>
    </lineage>
</organism>
<gene>
    <name evidence="1" type="ORF">MJAP1_001860</name>
</gene>
<dbReference type="InterPro" id="IPR018788">
    <property type="entry name" value="Proteasome_assmbl_chp_3"/>
</dbReference>
<protein>
    <recommendedName>
        <fullName evidence="3">Proteasome assembly chaperone 3</fullName>
    </recommendedName>
</protein>
<proteinExistence type="predicted"/>
<dbReference type="InterPro" id="IPR053720">
    <property type="entry name" value="Psm_Assembly_Chaperone"/>
</dbReference>
<dbReference type="EMBL" id="CP119959">
    <property type="protein sequence ID" value="WFD38895.1"/>
    <property type="molecule type" value="Genomic_DNA"/>
</dbReference>
<evidence type="ECO:0000313" key="2">
    <source>
        <dbReference type="Proteomes" id="UP001217754"/>
    </source>
</evidence>
<evidence type="ECO:0008006" key="3">
    <source>
        <dbReference type="Google" id="ProtNLM"/>
    </source>
</evidence>
<accession>A0AAF0JA47</accession>
<reference evidence="1" key="1">
    <citation type="submission" date="2023-03" db="EMBL/GenBank/DDBJ databases">
        <title>Mating type loci evolution in Malassezia.</title>
        <authorList>
            <person name="Coelho M.A."/>
        </authorList>
    </citation>
    <scope>NUCLEOTIDE SEQUENCE</scope>
    <source>
        <strain evidence="1">CBS 9431</strain>
    </source>
</reference>
<dbReference type="GeneID" id="85225509"/>
<dbReference type="RefSeq" id="XP_060121792.1">
    <property type="nucleotide sequence ID" value="XM_060265809.1"/>
</dbReference>
<name>A0AAF0JA47_9BASI</name>
<dbReference type="PANTHER" id="PTHR31051">
    <property type="entry name" value="PROTEASOME ASSEMBLY CHAPERONE 3"/>
    <property type="match status" value="1"/>
</dbReference>
<dbReference type="GO" id="GO:0043248">
    <property type="term" value="P:proteasome assembly"/>
    <property type="evidence" value="ECO:0007669"/>
    <property type="project" value="InterPro"/>
</dbReference>
<dbReference type="PANTHER" id="PTHR31051:SF1">
    <property type="entry name" value="PROTEASOME ASSEMBLY CHAPERONE 3"/>
    <property type="match status" value="1"/>
</dbReference>
<keyword evidence="2" id="KW-1185">Reference proteome</keyword>
<dbReference type="AlphaFoldDB" id="A0AAF0JA47"/>
<sequence length="164" mass="17962">MLSPQGVLAEQLPQNIVRTAQNTDKVDDQEVTVLCQEYDDRTLVLVTQVGKVGYLVQAQVNPGEQTAEFLNNKGRQDTIRVPTVSLVPLFGTPPNEMGDLYALYATQIAAKICADLYTADTMMGPMKPVVVGLALSPATDNEDLAKEKNRLDTVLALVEKSRVW</sequence>
<dbReference type="Proteomes" id="UP001217754">
    <property type="component" value="Chromosome 2"/>
</dbReference>
<dbReference type="Gene3D" id="3.30.230.90">
    <property type="match status" value="1"/>
</dbReference>